<evidence type="ECO:0000256" key="3">
    <source>
        <dbReference type="ARBA" id="ARBA00023002"/>
    </source>
</evidence>
<organism evidence="4 5">
    <name type="scientific">Porphyromonas endodontalis (strain ATCC 35406 / DSM 24491 / JCM 8526 / CCUG 16442 / BCRC 14492 / NCTC 13058 / HG 370)</name>
    <name type="common">Bacteroides endodontalis</name>
    <dbReference type="NCBI Taxonomy" id="553175"/>
    <lineage>
        <taxon>Bacteria</taxon>
        <taxon>Pseudomonadati</taxon>
        <taxon>Bacteroidota</taxon>
        <taxon>Bacteroidia</taxon>
        <taxon>Bacteroidales</taxon>
        <taxon>Porphyromonadaceae</taxon>
        <taxon>Porphyromonas</taxon>
    </lineage>
</organism>
<dbReference type="InterPro" id="IPR004136">
    <property type="entry name" value="NMO"/>
</dbReference>
<dbReference type="AlphaFoldDB" id="C3JCE4"/>
<reference evidence="4 5" key="1">
    <citation type="submission" date="2009-04" db="EMBL/GenBank/DDBJ databases">
        <authorList>
            <person name="Sebastian Y."/>
            <person name="Madupu R."/>
            <person name="Durkin A.S."/>
            <person name="Torralba M."/>
            <person name="Methe B."/>
            <person name="Sutton G.G."/>
            <person name="Strausberg R.L."/>
            <person name="Nelson K.E."/>
        </authorList>
    </citation>
    <scope>NUCLEOTIDE SEQUENCE [LARGE SCALE GENOMIC DNA]</scope>
    <source>
        <strain evidence="5">ATCC 35406 / BCRC 14492 / JCM 8526 / NCTC 13058 / HG 370</strain>
    </source>
</reference>
<sequence>MTKTNRLTSLLGIEKPIISGGMVWCSGWRLAAAVSNAGGLGLIGAGSMHPETLLEHIQKCKQATTRPFGVNVPLLYPEMDKMMQIIMDEKVPIVVTSAGNPKTWTGKLHEAGCKVLHVVSSAKFAQKAEAAGVDAIVAEGFEAGGHNGREETTTMCLIPSVVDAVKIPVIAAGGIASGRAIAAAQCLGAEGVQIGTLFALSEESSAHPDFKQACCAAGEGDTALVLKKLAPTRLLKKGFWEQVVAAEDRGASAEEMQALLGKGRAKKGIFEGDLAEGEPEIGQVAAQISSIQSVAEIMQSLNEEYEKVMG</sequence>
<accession>C3JCE4</accession>
<dbReference type="Gene3D" id="3.20.20.70">
    <property type="entry name" value="Aldolase class I"/>
    <property type="match status" value="1"/>
</dbReference>
<evidence type="ECO:0000313" key="5">
    <source>
        <dbReference type="Proteomes" id="UP000004295"/>
    </source>
</evidence>
<proteinExistence type="predicted"/>
<dbReference type="STRING" id="553175.POREN0001_0089"/>
<keyword evidence="5" id="KW-1185">Reference proteome</keyword>
<dbReference type="PANTHER" id="PTHR32332">
    <property type="entry name" value="2-NITROPROPANE DIOXYGENASE"/>
    <property type="match status" value="1"/>
</dbReference>
<dbReference type="PANTHER" id="PTHR32332:SF20">
    <property type="entry name" value="2-NITROPROPANE DIOXYGENASE-LIKE PROTEIN"/>
    <property type="match status" value="1"/>
</dbReference>
<dbReference type="GO" id="GO:0018580">
    <property type="term" value="F:nitronate monooxygenase activity"/>
    <property type="evidence" value="ECO:0007669"/>
    <property type="project" value="InterPro"/>
</dbReference>
<dbReference type="eggNOG" id="COG2070">
    <property type="taxonomic scope" value="Bacteria"/>
</dbReference>
<keyword evidence="3" id="KW-0560">Oxidoreductase</keyword>
<keyword evidence="2" id="KW-0288">FMN</keyword>
<dbReference type="InterPro" id="IPR013785">
    <property type="entry name" value="Aldolase_TIM"/>
</dbReference>
<dbReference type="RefSeq" id="WP_004334890.1">
    <property type="nucleotide sequence ID" value="NZ_ACNN01000032.1"/>
</dbReference>
<evidence type="ECO:0000256" key="2">
    <source>
        <dbReference type="ARBA" id="ARBA00022643"/>
    </source>
</evidence>
<dbReference type="Pfam" id="PF03060">
    <property type="entry name" value="NMO"/>
    <property type="match status" value="2"/>
</dbReference>
<gene>
    <name evidence="4" type="ORF">POREN0001_0089</name>
</gene>
<dbReference type="Proteomes" id="UP000004295">
    <property type="component" value="Unassembled WGS sequence"/>
</dbReference>
<keyword evidence="1" id="KW-0285">Flavoprotein</keyword>
<dbReference type="GO" id="GO:0051213">
    <property type="term" value="F:dioxygenase activity"/>
    <property type="evidence" value="ECO:0007669"/>
    <property type="project" value="UniProtKB-KW"/>
</dbReference>
<evidence type="ECO:0000256" key="1">
    <source>
        <dbReference type="ARBA" id="ARBA00022630"/>
    </source>
</evidence>
<comment type="caution">
    <text evidence="4">The sequence shown here is derived from an EMBL/GenBank/DDBJ whole genome shotgun (WGS) entry which is preliminary data.</text>
</comment>
<dbReference type="SUPFAM" id="SSF51412">
    <property type="entry name" value="Inosine monophosphate dehydrogenase (IMPDH)"/>
    <property type="match status" value="1"/>
</dbReference>
<evidence type="ECO:0000313" key="4">
    <source>
        <dbReference type="EMBL" id="EEN82145.1"/>
    </source>
</evidence>
<name>C3JCE4_POREA</name>
<dbReference type="GeneID" id="93365851"/>
<protein>
    <submittedName>
        <fullName evidence="4">Oxidoreductase, 2-nitropropane dioxygenase family protein</fullName>
    </submittedName>
</protein>
<keyword evidence="4" id="KW-0223">Dioxygenase</keyword>
<dbReference type="CDD" id="cd04730">
    <property type="entry name" value="NPD_like"/>
    <property type="match status" value="1"/>
</dbReference>
<dbReference type="EMBL" id="ACNN01000032">
    <property type="protein sequence ID" value="EEN82145.1"/>
    <property type="molecule type" value="Genomic_DNA"/>
</dbReference>